<dbReference type="Proteomes" id="UP000886748">
    <property type="component" value="Unassembled WGS sequence"/>
</dbReference>
<dbReference type="InterPro" id="IPR000600">
    <property type="entry name" value="ROK"/>
</dbReference>
<dbReference type="InterPro" id="IPR043129">
    <property type="entry name" value="ATPase_NBD"/>
</dbReference>
<gene>
    <name evidence="2" type="ORF">IAD26_06225</name>
</gene>
<evidence type="ECO:0000313" key="3">
    <source>
        <dbReference type="Proteomes" id="UP000886748"/>
    </source>
</evidence>
<dbReference type="SUPFAM" id="SSF53067">
    <property type="entry name" value="Actin-like ATPase domain"/>
    <property type="match status" value="1"/>
</dbReference>
<reference evidence="2" key="2">
    <citation type="journal article" date="2021" name="PeerJ">
        <title>Extensive microbial diversity within the chicken gut microbiome revealed by metagenomics and culture.</title>
        <authorList>
            <person name="Gilroy R."/>
            <person name="Ravi A."/>
            <person name="Getino M."/>
            <person name="Pursley I."/>
            <person name="Horton D.L."/>
            <person name="Alikhan N.F."/>
            <person name="Baker D."/>
            <person name="Gharbi K."/>
            <person name="Hall N."/>
            <person name="Watson M."/>
            <person name="Adriaenssens E.M."/>
            <person name="Foster-Nyarko E."/>
            <person name="Jarju S."/>
            <person name="Secka A."/>
            <person name="Antonio M."/>
            <person name="Oren A."/>
            <person name="Chaudhuri R.R."/>
            <person name="La Ragione R."/>
            <person name="Hildebrand F."/>
            <person name="Pallen M.J."/>
        </authorList>
    </citation>
    <scope>NUCLEOTIDE SEQUENCE</scope>
    <source>
        <strain evidence="2">CHK154-7741</strain>
    </source>
</reference>
<comment type="caution">
    <text evidence="2">The sequence shown here is derived from an EMBL/GenBank/DDBJ whole genome shotgun (WGS) entry which is preliminary data.</text>
</comment>
<comment type="similarity">
    <text evidence="1">Belongs to the ROK (NagC/XylR) family.</text>
</comment>
<dbReference type="PANTHER" id="PTHR18964">
    <property type="entry name" value="ROK (REPRESSOR, ORF, KINASE) FAMILY"/>
    <property type="match status" value="1"/>
</dbReference>
<dbReference type="PANTHER" id="PTHR18964:SF149">
    <property type="entry name" value="BIFUNCTIONAL UDP-N-ACETYLGLUCOSAMINE 2-EPIMERASE_N-ACETYLMANNOSAMINE KINASE"/>
    <property type="match status" value="1"/>
</dbReference>
<name>A0A9D1N132_9CLOT</name>
<dbReference type="EMBL" id="DVOD01000046">
    <property type="protein sequence ID" value="HIU92716.1"/>
    <property type="molecule type" value="Genomic_DNA"/>
</dbReference>
<evidence type="ECO:0000313" key="2">
    <source>
        <dbReference type="EMBL" id="HIU92716.1"/>
    </source>
</evidence>
<dbReference type="AlphaFoldDB" id="A0A9D1N132"/>
<organism evidence="2 3">
    <name type="scientific">Candidatus Limenecus avicola</name>
    <dbReference type="NCBI Taxonomy" id="2840847"/>
    <lineage>
        <taxon>Bacteria</taxon>
        <taxon>Bacillati</taxon>
        <taxon>Bacillota</taxon>
        <taxon>Clostridia</taxon>
        <taxon>Eubacteriales</taxon>
        <taxon>Clostridiaceae</taxon>
        <taxon>Clostridiaceae incertae sedis</taxon>
        <taxon>Candidatus Limenecus</taxon>
    </lineage>
</organism>
<accession>A0A9D1N132</accession>
<protein>
    <submittedName>
        <fullName evidence="2">ROK family protein</fullName>
    </submittedName>
</protein>
<evidence type="ECO:0000256" key="1">
    <source>
        <dbReference type="ARBA" id="ARBA00006479"/>
    </source>
</evidence>
<proteinExistence type="inferred from homology"/>
<dbReference type="Gene3D" id="3.30.420.40">
    <property type="match status" value="2"/>
</dbReference>
<dbReference type="Pfam" id="PF00480">
    <property type="entry name" value="ROK"/>
    <property type="match status" value="1"/>
</dbReference>
<sequence>MKKEQKALGIDIGGTKILYGIVDQNGNIVSDIQKKPTPKTAGEIYETLKNIIALNYDKIDAVGLSSAGAVNIENTRVLSSTPNLPSGYKDIDFSSLSDKKVFVENDANCAVVAEYKIGAAQGYNTVLMATIGTGIGGGVVSEGKLFRGSTGNALEIGHMRIFADNRQKCTCGRFDCWESYASGTGLKNCAKEGVKTYKEFSTSILKDKNPDDITTYDITDGVKNDDAFCKRVFEQWQCYLFVGLVSLTNVFNPDCIVISGGMCNFIDIKKLEENINKESVVTDVKVKVAMTENNAGMIGAGVLALQ</sequence>
<reference evidence="2" key="1">
    <citation type="submission" date="2020-10" db="EMBL/GenBank/DDBJ databases">
        <authorList>
            <person name="Gilroy R."/>
        </authorList>
    </citation>
    <scope>NUCLEOTIDE SEQUENCE</scope>
    <source>
        <strain evidence="2">CHK154-7741</strain>
    </source>
</reference>